<organism evidence="1">
    <name type="scientific">viral metagenome</name>
    <dbReference type="NCBI Taxonomy" id="1070528"/>
    <lineage>
        <taxon>unclassified sequences</taxon>
        <taxon>metagenomes</taxon>
        <taxon>organismal metagenomes</taxon>
    </lineage>
</organism>
<evidence type="ECO:0000313" key="1">
    <source>
        <dbReference type="EMBL" id="QJA46984.1"/>
    </source>
</evidence>
<dbReference type="EMBL" id="MT144027">
    <property type="protein sequence ID" value="QJA46984.1"/>
    <property type="molecule type" value="Genomic_DNA"/>
</dbReference>
<name>A0A6H1ZHE6_9ZZZZ</name>
<reference evidence="1" key="1">
    <citation type="submission" date="2020-03" db="EMBL/GenBank/DDBJ databases">
        <title>The deep terrestrial virosphere.</title>
        <authorList>
            <person name="Holmfeldt K."/>
            <person name="Nilsson E."/>
            <person name="Simone D."/>
            <person name="Lopez-Fernandez M."/>
            <person name="Wu X."/>
            <person name="de Brujin I."/>
            <person name="Lundin D."/>
            <person name="Andersson A."/>
            <person name="Bertilsson S."/>
            <person name="Dopson M."/>
        </authorList>
    </citation>
    <scope>NUCLEOTIDE SEQUENCE</scope>
    <source>
        <strain evidence="1">TM448A00583</strain>
    </source>
</reference>
<evidence type="ECO:0008006" key="2">
    <source>
        <dbReference type="Google" id="ProtNLM"/>
    </source>
</evidence>
<sequence length="302" mass="34811">MIIILEGCDRCGKTTIANKLHNEHGFEIVKFSQPKKDPYIEAQEKLKKAIGKNVVLDRSWYGELVYGPLYRGESQLADWQVRNLELRAMSLGSLIIYCHDSIKNIKQRFKEDNETFAKPELIGKMLESYKIVMNNSRFPVIKHQIGTKYDLTKGLILEEIVRQLSYVEPKTIFKTAIGNQLNPKLILIGDKRNQNQPYKAVQQPFDVGPASEFLFKSLEQAKIDLNYVLLVNQASPELPRIIKSFPDASWLALGDNAHRTLNKMKREHYKAPHPQFLSRFHHSTGIKTMVKILKESYDKTRA</sequence>
<proteinExistence type="predicted"/>
<accession>A0A6H1ZHE6</accession>
<dbReference type="AlphaFoldDB" id="A0A6H1ZHE6"/>
<protein>
    <recommendedName>
        <fullName evidence="2">Thymidylate kinase-like domain-containing protein</fullName>
    </recommendedName>
</protein>
<gene>
    <name evidence="1" type="ORF">TM448A00583_0023</name>
</gene>
<dbReference type="InterPro" id="IPR027417">
    <property type="entry name" value="P-loop_NTPase"/>
</dbReference>
<dbReference type="Gene3D" id="3.40.50.300">
    <property type="entry name" value="P-loop containing nucleotide triphosphate hydrolases"/>
    <property type="match status" value="1"/>
</dbReference>
<dbReference type="SUPFAM" id="SSF52540">
    <property type="entry name" value="P-loop containing nucleoside triphosphate hydrolases"/>
    <property type="match status" value="1"/>
</dbReference>